<dbReference type="Pfam" id="PF09314">
    <property type="entry name" value="DUF1972"/>
    <property type="match status" value="1"/>
</dbReference>
<organism evidence="3 4">
    <name type="scientific">Xenorhabdus bovienii str. oregonense</name>
    <dbReference type="NCBI Taxonomy" id="1398202"/>
    <lineage>
        <taxon>Bacteria</taxon>
        <taxon>Pseudomonadati</taxon>
        <taxon>Pseudomonadota</taxon>
        <taxon>Gammaproteobacteria</taxon>
        <taxon>Enterobacterales</taxon>
        <taxon>Morganellaceae</taxon>
        <taxon>Xenorhabdus</taxon>
    </lineage>
</organism>
<reference evidence="3" key="1">
    <citation type="submission" date="2013-07" db="EMBL/GenBank/DDBJ databases">
        <title>Sub-species coevolution in mutualistic symbiosis.</title>
        <authorList>
            <person name="Murfin K."/>
            <person name="Klassen J."/>
            <person name="Lee M."/>
            <person name="Forst S."/>
            <person name="Stock P."/>
            <person name="Goodrich-Blair H."/>
        </authorList>
    </citation>
    <scope>NUCLEOTIDE SEQUENCE [LARGE SCALE GENOMIC DNA]</scope>
    <source>
        <strain evidence="3">Oregonense</strain>
    </source>
</reference>
<dbReference type="Gene3D" id="3.40.50.2000">
    <property type="entry name" value="Glycogen Phosphorylase B"/>
    <property type="match status" value="2"/>
</dbReference>
<evidence type="ECO:0000259" key="1">
    <source>
        <dbReference type="Pfam" id="PF00534"/>
    </source>
</evidence>
<proteinExistence type="predicted"/>
<dbReference type="AlphaFoldDB" id="A0A077P8X9"/>
<evidence type="ECO:0000313" key="4">
    <source>
        <dbReference type="Proteomes" id="UP000028483"/>
    </source>
</evidence>
<dbReference type="InterPro" id="IPR001296">
    <property type="entry name" value="Glyco_trans_1"/>
</dbReference>
<comment type="caution">
    <text evidence="3">The sequence shown here is derived from an EMBL/GenBank/DDBJ whole genome shotgun (WGS) entry which is preliminary data.</text>
</comment>
<gene>
    <name evidence="3" type="ORF">XBO1_2530002</name>
</gene>
<dbReference type="GO" id="GO:0016757">
    <property type="term" value="F:glycosyltransferase activity"/>
    <property type="evidence" value="ECO:0007669"/>
    <property type="project" value="InterPro"/>
</dbReference>
<dbReference type="SUPFAM" id="SSF53756">
    <property type="entry name" value="UDP-Glycosyltransferase/glycogen phosphorylase"/>
    <property type="match status" value="1"/>
</dbReference>
<accession>A0A077P8X9</accession>
<feature type="domain" description="DUF1972" evidence="2">
    <location>
        <begin position="1"/>
        <end position="173"/>
    </location>
</feature>
<sequence>MKKVAIIGTVGLPACYGGFESLVENLTLHSSSNISYEVFCSSKHYAKKIKYHNNAKLIYSSLNANGIQSIPYDIFCLIKCLKTKPDITLILGVSGCVFLPIYKLFSSSKIITNIDGLEWKRKKWGFIAKKFLKFSEFLAVKYSDLTISDNQVIAKHVKHTYKKDSQVIAYGGDHVITKNDRTLEITNNNYYVALCRIEPENNVELILKAFSQTTHFLKFIGNWNSSEYGKKLKEAYGKYNNIEIIDPIYDLNILYTFRKNCKGYIHGHSAGGTNPSLVEAMHFEKPIFSFDCDFNRYSTENKSFYFSDSLELINLLNNTSKESIKICADSMKEIAMKKYRWDIITRMYEETYF</sequence>
<dbReference type="RefSeq" id="WP_038258837.1">
    <property type="nucleotide sequence ID" value="NZ_CAWLUU010000220.1"/>
</dbReference>
<protein>
    <recommendedName>
        <fullName evidence="5">Glycosyl transferase</fullName>
    </recommendedName>
</protein>
<evidence type="ECO:0008006" key="5">
    <source>
        <dbReference type="Google" id="ProtNLM"/>
    </source>
</evidence>
<dbReference type="EMBL" id="CBSX010000172">
    <property type="protein sequence ID" value="CDH07088.1"/>
    <property type="molecule type" value="Genomic_DNA"/>
</dbReference>
<feature type="domain" description="Glycosyl transferase family 1" evidence="1">
    <location>
        <begin position="183"/>
        <end position="296"/>
    </location>
</feature>
<evidence type="ECO:0000313" key="3">
    <source>
        <dbReference type="EMBL" id="CDH07088.1"/>
    </source>
</evidence>
<dbReference type="InterPro" id="IPR015393">
    <property type="entry name" value="DUF1972"/>
</dbReference>
<dbReference type="HOGENOM" id="CLU_009583_3_0_6"/>
<dbReference type="Proteomes" id="UP000028483">
    <property type="component" value="Unassembled WGS sequence"/>
</dbReference>
<dbReference type="Pfam" id="PF00534">
    <property type="entry name" value="Glycos_transf_1"/>
    <property type="match status" value="1"/>
</dbReference>
<name>A0A077P8X9_XENBV</name>
<evidence type="ECO:0000259" key="2">
    <source>
        <dbReference type="Pfam" id="PF09314"/>
    </source>
</evidence>